<dbReference type="InterPro" id="IPR008878">
    <property type="entry name" value="Transposase_IS66_Orf2"/>
</dbReference>
<dbReference type="KEGG" id="acp:A2cp1_2539"/>
<dbReference type="Proteomes" id="UP000007089">
    <property type="component" value="Chromosome"/>
</dbReference>
<accession>B8J7P6</accession>
<dbReference type="HOGENOM" id="CLU_128110_1_0_7"/>
<dbReference type="PANTHER" id="PTHR36455:SF1">
    <property type="entry name" value="BLR8292 PROTEIN"/>
    <property type="match status" value="1"/>
</dbReference>
<dbReference type="NCBIfam" id="NF033819">
    <property type="entry name" value="IS66_TnpB"/>
    <property type="match status" value="1"/>
</dbReference>
<evidence type="ECO:0000313" key="4">
    <source>
        <dbReference type="Proteomes" id="UP000007089"/>
    </source>
</evidence>
<proteinExistence type="predicted"/>
<dbReference type="RefSeq" id="WP_012631482.1">
    <property type="nucleotide sequence ID" value="NC_011891.1"/>
</dbReference>
<sequence length="132" mass="15070">MITIPRSVRIYIGSTPIDMRKSIDGLHAIVQNELAKDAYSGHLFVFVSRRWDRVKILTWDKGGFVLVYKRLERGQFKLPHMDPSTMAVEIDATQLAMLLDGIDFGRVRRPEHWQPSQSDPQAARPMDKPAPA</sequence>
<dbReference type="AlphaFoldDB" id="B8J7P6"/>
<organism evidence="2 4">
    <name type="scientific">Anaeromyxobacter dehalogenans (strain ATCC BAA-258 / DSM 21875 / 2CP-1)</name>
    <dbReference type="NCBI Taxonomy" id="455488"/>
    <lineage>
        <taxon>Bacteria</taxon>
        <taxon>Pseudomonadati</taxon>
        <taxon>Myxococcota</taxon>
        <taxon>Myxococcia</taxon>
        <taxon>Myxococcales</taxon>
        <taxon>Cystobacterineae</taxon>
        <taxon>Anaeromyxobacteraceae</taxon>
        <taxon>Anaeromyxobacter</taxon>
    </lineage>
</organism>
<dbReference type="Pfam" id="PF05717">
    <property type="entry name" value="TnpB_IS66"/>
    <property type="match status" value="1"/>
</dbReference>
<dbReference type="PANTHER" id="PTHR36455">
    <property type="match status" value="1"/>
</dbReference>
<dbReference type="EMBL" id="CP001359">
    <property type="protein sequence ID" value="ACL63388.1"/>
    <property type="molecule type" value="Genomic_DNA"/>
</dbReference>
<gene>
    <name evidence="2" type="ordered locus">A2cp1_0027</name>
    <name evidence="3" type="ordered locus">A2cp1_2539</name>
</gene>
<evidence type="ECO:0000256" key="1">
    <source>
        <dbReference type="SAM" id="MobiDB-lite"/>
    </source>
</evidence>
<reference evidence="4" key="1">
    <citation type="submission" date="2009-01" db="EMBL/GenBank/DDBJ databases">
        <title>Complete sequence of Anaeromyxobacter dehalogenans 2CP-1.</title>
        <authorList>
            <person name="Lucas S."/>
            <person name="Copeland A."/>
            <person name="Lapidus A."/>
            <person name="Glavina del Rio T."/>
            <person name="Dalin E."/>
            <person name="Tice H."/>
            <person name="Bruce D."/>
            <person name="Goodwin L."/>
            <person name="Pitluck S."/>
            <person name="Saunders E."/>
            <person name="Brettin T."/>
            <person name="Detter J.C."/>
            <person name="Han C."/>
            <person name="Larimer F."/>
            <person name="Land M."/>
            <person name="Hauser L."/>
            <person name="Kyrpides N."/>
            <person name="Ovchinnikova G."/>
            <person name="Beliaev A.S."/>
            <person name="Richardson P."/>
        </authorList>
    </citation>
    <scope>NUCLEOTIDE SEQUENCE [LARGE SCALE GENOMIC DNA]</scope>
    <source>
        <strain evidence="4">ATCC BAA-258 / DSM 21875 / 2CP-1</strain>
    </source>
</reference>
<keyword evidence="4" id="KW-1185">Reference proteome</keyword>
<protein>
    <submittedName>
        <fullName evidence="2">IS66 Orf2 family protein</fullName>
    </submittedName>
</protein>
<feature type="region of interest" description="Disordered" evidence="1">
    <location>
        <begin position="110"/>
        <end position="132"/>
    </location>
</feature>
<evidence type="ECO:0000313" key="2">
    <source>
        <dbReference type="EMBL" id="ACL63388.1"/>
    </source>
</evidence>
<dbReference type="KEGG" id="acp:A2cp1_0027"/>
<dbReference type="EMBL" id="CP001359">
    <property type="protein sequence ID" value="ACL65876.1"/>
    <property type="molecule type" value="Genomic_DNA"/>
</dbReference>
<name>B8J7P6_ANAD2</name>
<evidence type="ECO:0000313" key="3">
    <source>
        <dbReference type="EMBL" id="ACL65876.1"/>
    </source>
</evidence>